<evidence type="ECO:0000256" key="1">
    <source>
        <dbReference type="SAM" id="MobiDB-lite"/>
    </source>
</evidence>
<protein>
    <submittedName>
        <fullName evidence="3">Uncharacterized protein</fullName>
    </submittedName>
</protein>
<keyword evidence="2" id="KW-0472">Membrane</keyword>
<keyword evidence="2" id="KW-1133">Transmembrane helix</keyword>
<dbReference type="AlphaFoldDB" id="A0A4R5PPH3"/>
<feature type="transmembrane region" description="Helical" evidence="2">
    <location>
        <begin position="100"/>
        <end position="117"/>
    </location>
</feature>
<organism evidence="3 4">
    <name type="scientific">Pseudohoeflea suaedae</name>
    <dbReference type="NCBI Taxonomy" id="877384"/>
    <lineage>
        <taxon>Bacteria</taxon>
        <taxon>Pseudomonadati</taxon>
        <taxon>Pseudomonadota</taxon>
        <taxon>Alphaproteobacteria</taxon>
        <taxon>Hyphomicrobiales</taxon>
        <taxon>Rhizobiaceae</taxon>
        <taxon>Pseudohoeflea</taxon>
    </lineage>
</organism>
<keyword evidence="2" id="KW-0812">Transmembrane</keyword>
<feature type="transmembrane region" description="Helical" evidence="2">
    <location>
        <begin position="178"/>
        <end position="200"/>
    </location>
</feature>
<evidence type="ECO:0000313" key="3">
    <source>
        <dbReference type="EMBL" id="TDH38956.1"/>
    </source>
</evidence>
<dbReference type="Proteomes" id="UP000295131">
    <property type="component" value="Unassembled WGS sequence"/>
</dbReference>
<gene>
    <name evidence="3" type="ORF">E2A64_07660</name>
</gene>
<evidence type="ECO:0000256" key="2">
    <source>
        <dbReference type="SAM" id="Phobius"/>
    </source>
</evidence>
<feature type="transmembrane region" description="Helical" evidence="2">
    <location>
        <begin position="41"/>
        <end position="66"/>
    </location>
</feature>
<dbReference type="RefSeq" id="WP_133283789.1">
    <property type="nucleotide sequence ID" value="NZ_SMSI01000001.1"/>
</dbReference>
<feature type="region of interest" description="Disordered" evidence="1">
    <location>
        <begin position="1"/>
        <end position="35"/>
    </location>
</feature>
<name>A0A4R5PPH3_9HYPH</name>
<sequence length="223" mass="24377">MNNQQPQLADPAGRQASPPQKDIPHPPESGKGTGLSRRRKLGVAIIALVFLMIATVFAMSLAGLVFTDSYVSDPNEADPELLLPWRITTTLVELGARTNVIFAGFIAIIVTGTAWVTEVFRKPWQFWLIVLSCLLGLTSAFYLMVELGPREIAQLKFYGDLFDGTGGDRERLQQTTDAFSAFEIGLILLFSSFLTSSLGIRAAPDDGKLRELLKKYLGEGGAQ</sequence>
<accession>A0A4R5PPH3</accession>
<dbReference type="EMBL" id="SMSI01000001">
    <property type="protein sequence ID" value="TDH38956.1"/>
    <property type="molecule type" value="Genomic_DNA"/>
</dbReference>
<reference evidence="3 4" key="1">
    <citation type="journal article" date="2013" name="Int. J. Syst. Evol. Microbiol.">
        <title>Hoeflea suaedae sp. nov., an endophytic bacterium isolated from the root of the halophyte Suaeda maritima.</title>
        <authorList>
            <person name="Chung E.J."/>
            <person name="Park J.A."/>
            <person name="Pramanik P."/>
            <person name="Bibi F."/>
            <person name="Jeon C.O."/>
            <person name="Chung Y.R."/>
        </authorList>
    </citation>
    <scope>NUCLEOTIDE SEQUENCE [LARGE SCALE GENOMIC DNA]</scope>
    <source>
        <strain evidence="3 4">YC6898</strain>
    </source>
</reference>
<evidence type="ECO:0000313" key="4">
    <source>
        <dbReference type="Proteomes" id="UP000295131"/>
    </source>
</evidence>
<keyword evidence="4" id="KW-1185">Reference proteome</keyword>
<comment type="caution">
    <text evidence="3">The sequence shown here is derived from an EMBL/GenBank/DDBJ whole genome shotgun (WGS) entry which is preliminary data.</text>
</comment>
<feature type="transmembrane region" description="Helical" evidence="2">
    <location>
        <begin position="124"/>
        <end position="145"/>
    </location>
</feature>
<proteinExistence type="predicted"/>